<evidence type="ECO:0000259" key="9">
    <source>
        <dbReference type="PROSITE" id="PS50113"/>
    </source>
</evidence>
<dbReference type="Gene3D" id="3.30.565.10">
    <property type="entry name" value="Histidine kinase-like ATPase, C-terminal domain"/>
    <property type="match status" value="1"/>
</dbReference>
<evidence type="ECO:0000256" key="2">
    <source>
        <dbReference type="ARBA" id="ARBA00022679"/>
    </source>
</evidence>
<evidence type="ECO:0000256" key="5">
    <source>
        <dbReference type="ARBA" id="ARBA00022840"/>
    </source>
</evidence>
<name>A0A2H4VFD4_9EURY</name>
<dbReference type="SMART" id="SM00091">
    <property type="entry name" value="PAS"/>
    <property type="match status" value="2"/>
</dbReference>
<keyword evidence="4" id="KW-0418">Kinase</keyword>
<keyword evidence="5" id="KW-0067">ATP-binding</keyword>
<dbReference type="GO" id="GO:0000160">
    <property type="term" value="P:phosphorelay signal transduction system"/>
    <property type="evidence" value="ECO:0007669"/>
    <property type="project" value="UniProtKB-KW"/>
</dbReference>
<evidence type="ECO:0008006" key="12">
    <source>
        <dbReference type="Google" id="ProtNLM"/>
    </source>
</evidence>
<evidence type="ECO:0000313" key="10">
    <source>
        <dbReference type="EMBL" id="AUB56801.1"/>
    </source>
</evidence>
<dbReference type="PANTHER" id="PTHR43065:SF23">
    <property type="entry name" value="SENSOR HISTIDINE KINASE PDTAS"/>
    <property type="match status" value="1"/>
</dbReference>
<dbReference type="InterPro" id="IPR035965">
    <property type="entry name" value="PAS-like_dom_sf"/>
</dbReference>
<evidence type="ECO:0000256" key="4">
    <source>
        <dbReference type="ARBA" id="ARBA00022777"/>
    </source>
</evidence>
<dbReference type="Pfam" id="PF02518">
    <property type="entry name" value="HATPase_c"/>
    <property type="match status" value="1"/>
</dbReference>
<gene>
    <name evidence="10" type="ORF">BK007_08540</name>
</gene>
<dbReference type="Pfam" id="PF00989">
    <property type="entry name" value="PAS"/>
    <property type="match status" value="1"/>
</dbReference>
<keyword evidence="6" id="KW-0902">Two-component regulatory system</keyword>
<proteinExistence type="predicted"/>
<evidence type="ECO:0000256" key="1">
    <source>
        <dbReference type="ARBA" id="ARBA00022553"/>
    </source>
</evidence>
<evidence type="ECO:0000256" key="3">
    <source>
        <dbReference type="ARBA" id="ARBA00022741"/>
    </source>
</evidence>
<keyword evidence="2" id="KW-0808">Transferase</keyword>
<dbReference type="EMBL" id="CP017766">
    <property type="protein sequence ID" value="AUB56801.1"/>
    <property type="molecule type" value="Genomic_DNA"/>
</dbReference>
<dbReference type="Pfam" id="PF07568">
    <property type="entry name" value="HisKA_2"/>
    <property type="match status" value="1"/>
</dbReference>
<dbReference type="InterPro" id="IPR013767">
    <property type="entry name" value="PAS_fold"/>
</dbReference>
<dbReference type="PROSITE" id="PS50112">
    <property type="entry name" value="PAS"/>
    <property type="match status" value="1"/>
</dbReference>
<dbReference type="PROSITE" id="PS50113">
    <property type="entry name" value="PAC"/>
    <property type="match status" value="2"/>
</dbReference>
<dbReference type="InterPro" id="IPR001610">
    <property type="entry name" value="PAC"/>
</dbReference>
<sequence length="512" mass="58611">MNSTPEFKSGDKEPSSVYATLEDITAAKIAEKTLRERNAQMEAILSNMSDAILIMDKDGKFFMSNDAAVDFHRFKSREEFMDKLSDYYELFELCSLEGKPLSTDDWPGVRALNGETIRDYEVILRRTDTGESWIGSYTVSLIYDDNGELEFMVFILRDITERKKAEIALKESEEKYRLLSENSGDVIWLMDFDSQKFTYVSPSVYKLRGYTVEEVLNQSLEEILTSESYQYLVERLPVKVQAFLSGDESVKMQIFRVDQVCKDGGTVPTEVVANMITDDEGNISGLLAVSRDITERVKMEEEIQQSLEEKEMLLKEIHHRVKNNLMIIASLLNLQSRYIKDKEALGIFKESQNRANSMALIHEKLYRSTDLKRINFGEYIRTLANDLFRTYTDSSGRINLNIDVEDVMMDINTSIPLGLMLNELISNALKHGFPEGMEGDINIYFNSRDDQYHLKVGDTGISFPGDLDYRNTDSLGLQLVNNLTKQIDGQIELDTSQGTEFTITFKEVKYGK</sequence>
<dbReference type="PANTHER" id="PTHR43065">
    <property type="entry name" value="SENSOR HISTIDINE KINASE"/>
    <property type="match status" value="1"/>
</dbReference>
<accession>A0A2H4VFD4</accession>
<protein>
    <recommendedName>
        <fullName evidence="12">PAS domain S-box protein</fullName>
    </recommendedName>
</protein>
<evidence type="ECO:0000256" key="6">
    <source>
        <dbReference type="ARBA" id="ARBA00023012"/>
    </source>
</evidence>
<dbReference type="InterPro" id="IPR000014">
    <property type="entry name" value="PAS"/>
</dbReference>
<dbReference type="GO" id="GO:0006355">
    <property type="term" value="P:regulation of DNA-templated transcription"/>
    <property type="evidence" value="ECO:0007669"/>
    <property type="project" value="InterPro"/>
</dbReference>
<reference evidence="10 11" key="1">
    <citation type="submission" date="2016-10" db="EMBL/GenBank/DDBJ databases">
        <title>Comparative genomics between deep and shallow subseafloor isolates.</title>
        <authorList>
            <person name="Ishii S."/>
            <person name="Miller J.R."/>
            <person name="Sutton G."/>
            <person name="Suzuki S."/>
            <person name="Methe B."/>
            <person name="Inagaki F."/>
            <person name="Imachi H."/>
        </authorList>
    </citation>
    <scope>NUCLEOTIDE SEQUENCE [LARGE SCALE GENOMIC DNA]</scope>
    <source>
        <strain evidence="10 11">MO-MB1</strain>
    </source>
</reference>
<dbReference type="InterPro" id="IPR013656">
    <property type="entry name" value="PAS_4"/>
</dbReference>
<dbReference type="InterPro" id="IPR011495">
    <property type="entry name" value="Sig_transdc_His_kin_sub2_dim/P"/>
</dbReference>
<dbReference type="CDD" id="cd00130">
    <property type="entry name" value="PAS"/>
    <property type="match status" value="2"/>
</dbReference>
<dbReference type="InterPro" id="IPR036890">
    <property type="entry name" value="HATPase_C_sf"/>
</dbReference>
<dbReference type="Gene3D" id="3.30.450.20">
    <property type="entry name" value="PAS domain"/>
    <property type="match status" value="2"/>
</dbReference>
<dbReference type="NCBIfam" id="TIGR00229">
    <property type="entry name" value="sensory_box"/>
    <property type="match status" value="2"/>
</dbReference>
<evidence type="ECO:0000259" key="8">
    <source>
        <dbReference type="PROSITE" id="PS50112"/>
    </source>
</evidence>
<dbReference type="InterPro" id="IPR000700">
    <property type="entry name" value="PAS-assoc_C"/>
</dbReference>
<evidence type="ECO:0000313" key="11">
    <source>
        <dbReference type="Proteomes" id="UP000232806"/>
    </source>
</evidence>
<dbReference type="SMART" id="SM00387">
    <property type="entry name" value="HATPase_c"/>
    <property type="match status" value="1"/>
</dbReference>
<dbReference type="SUPFAM" id="SSF55785">
    <property type="entry name" value="PYP-like sensor domain (PAS domain)"/>
    <property type="match status" value="2"/>
</dbReference>
<feature type="domain" description="Histidine kinase" evidence="7">
    <location>
        <begin position="316"/>
        <end position="509"/>
    </location>
</feature>
<keyword evidence="3" id="KW-0547">Nucleotide-binding</keyword>
<dbReference type="Proteomes" id="UP000232806">
    <property type="component" value="Chromosome"/>
</dbReference>
<feature type="domain" description="PAS" evidence="8">
    <location>
        <begin position="172"/>
        <end position="247"/>
    </location>
</feature>
<dbReference type="InterPro" id="IPR003594">
    <property type="entry name" value="HATPase_dom"/>
</dbReference>
<dbReference type="GO" id="GO:0005524">
    <property type="term" value="F:ATP binding"/>
    <property type="evidence" value="ECO:0007669"/>
    <property type="project" value="UniProtKB-KW"/>
</dbReference>
<organism evidence="10 11">
    <name type="scientific">Methanobacterium subterraneum</name>
    <dbReference type="NCBI Taxonomy" id="59277"/>
    <lineage>
        <taxon>Archaea</taxon>
        <taxon>Methanobacteriati</taxon>
        <taxon>Methanobacteriota</taxon>
        <taxon>Methanomada group</taxon>
        <taxon>Methanobacteria</taxon>
        <taxon>Methanobacteriales</taxon>
        <taxon>Methanobacteriaceae</taxon>
        <taxon>Methanobacterium</taxon>
    </lineage>
</organism>
<feature type="domain" description="PAC" evidence="9">
    <location>
        <begin position="118"/>
        <end position="171"/>
    </location>
</feature>
<dbReference type="GO" id="GO:0016301">
    <property type="term" value="F:kinase activity"/>
    <property type="evidence" value="ECO:0007669"/>
    <property type="project" value="UniProtKB-KW"/>
</dbReference>
<evidence type="ECO:0000259" key="7">
    <source>
        <dbReference type="PROSITE" id="PS50109"/>
    </source>
</evidence>
<feature type="domain" description="PAC" evidence="9">
    <location>
        <begin position="248"/>
        <end position="305"/>
    </location>
</feature>
<dbReference type="AlphaFoldDB" id="A0A2H4VFD4"/>
<dbReference type="Pfam" id="PF08448">
    <property type="entry name" value="PAS_4"/>
    <property type="match status" value="1"/>
</dbReference>
<dbReference type="InterPro" id="IPR005467">
    <property type="entry name" value="His_kinase_dom"/>
</dbReference>
<dbReference type="SUPFAM" id="SSF55874">
    <property type="entry name" value="ATPase domain of HSP90 chaperone/DNA topoisomerase II/histidine kinase"/>
    <property type="match status" value="1"/>
</dbReference>
<dbReference type="SMART" id="SM00086">
    <property type="entry name" value="PAC"/>
    <property type="match status" value="2"/>
</dbReference>
<dbReference type="PROSITE" id="PS50109">
    <property type="entry name" value="HIS_KIN"/>
    <property type="match status" value="1"/>
</dbReference>
<keyword evidence="1" id="KW-0597">Phosphoprotein</keyword>